<keyword evidence="1" id="KW-0863">Zinc-finger</keyword>
<feature type="compositionally biased region" description="Basic and acidic residues" evidence="2">
    <location>
        <begin position="651"/>
        <end position="661"/>
    </location>
</feature>
<dbReference type="InterPro" id="IPR053253">
    <property type="entry name" value="Sex_diff_modulator"/>
</dbReference>
<evidence type="ECO:0000313" key="4">
    <source>
        <dbReference type="EMBL" id="KAK1693301.1"/>
    </source>
</evidence>
<dbReference type="SUPFAM" id="SSF57756">
    <property type="entry name" value="Retrovirus zinc finger-like domains"/>
    <property type="match status" value="1"/>
</dbReference>
<feature type="compositionally biased region" description="Basic and acidic residues" evidence="2">
    <location>
        <begin position="630"/>
        <end position="641"/>
    </location>
</feature>
<evidence type="ECO:0000259" key="3">
    <source>
        <dbReference type="PROSITE" id="PS50158"/>
    </source>
</evidence>
<dbReference type="InterPro" id="IPR001878">
    <property type="entry name" value="Znf_CCHC"/>
</dbReference>
<feature type="region of interest" description="Disordered" evidence="2">
    <location>
        <begin position="720"/>
        <end position="751"/>
    </location>
</feature>
<feature type="compositionally biased region" description="Pro residues" evidence="2">
    <location>
        <begin position="292"/>
        <end position="307"/>
    </location>
</feature>
<feature type="region of interest" description="Disordered" evidence="2">
    <location>
        <begin position="171"/>
        <end position="224"/>
    </location>
</feature>
<keyword evidence="1" id="KW-0862">Zinc</keyword>
<keyword evidence="1" id="KW-0479">Metal-binding</keyword>
<feature type="region of interest" description="Disordered" evidence="2">
    <location>
        <begin position="287"/>
        <end position="372"/>
    </location>
</feature>
<feature type="region of interest" description="Disordered" evidence="2">
    <location>
        <begin position="1"/>
        <end position="46"/>
    </location>
</feature>
<organism evidence="4 5">
    <name type="scientific">Lolium multiflorum</name>
    <name type="common">Italian ryegrass</name>
    <name type="synonym">Lolium perenne subsp. multiflorum</name>
    <dbReference type="NCBI Taxonomy" id="4521"/>
    <lineage>
        <taxon>Eukaryota</taxon>
        <taxon>Viridiplantae</taxon>
        <taxon>Streptophyta</taxon>
        <taxon>Embryophyta</taxon>
        <taxon>Tracheophyta</taxon>
        <taxon>Spermatophyta</taxon>
        <taxon>Magnoliopsida</taxon>
        <taxon>Liliopsida</taxon>
        <taxon>Poales</taxon>
        <taxon>Poaceae</taxon>
        <taxon>BOP clade</taxon>
        <taxon>Pooideae</taxon>
        <taxon>Poodae</taxon>
        <taxon>Poeae</taxon>
        <taxon>Poeae Chloroplast Group 2 (Poeae type)</taxon>
        <taxon>Loliodinae</taxon>
        <taxon>Loliinae</taxon>
        <taxon>Lolium</taxon>
    </lineage>
</organism>
<name>A0AAD8X1Q3_LOLMU</name>
<feature type="compositionally biased region" description="Basic and acidic residues" evidence="2">
    <location>
        <begin position="324"/>
        <end position="337"/>
    </location>
</feature>
<feature type="compositionally biased region" description="Basic and acidic residues" evidence="2">
    <location>
        <begin position="179"/>
        <end position="188"/>
    </location>
</feature>
<dbReference type="GO" id="GO:0003676">
    <property type="term" value="F:nucleic acid binding"/>
    <property type="evidence" value="ECO:0007669"/>
    <property type="project" value="InterPro"/>
</dbReference>
<feature type="domain" description="CCHC-type" evidence="3">
    <location>
        <begin position="160"/>
        <end position="175"/>
    </location>
</feature>
<reference evidence="4" key="1">
    <citation type="submission" date="2023-07" db="EMBL/GenBank/DDBJ databases">
        <title>A chromosome-level genome assembly of Lolium multiflorum.</title>
        <authorList>
            <person name="Chen Y."/>
            <person name="Copetti D."/>
            <person name="Kolliker R."/>
            <person name="Studer B."/>
        </authorList>
    </citation>
    <scope>NUCLEOTIDE SEQUENCE</scope>
    <source>
        <strain evidence="4">02402/16</strain>
        <tissue evidence="4">Leaf</tissue>
    </source>
</reference>
<dbReference type="InterPro" id="IPR036875">
    <property type="entry name" value="Znf_CCHC_sf"/>
</dbReference>
<evidence type="ECO:0000256" key="2">
    <source>
        <dbReference type="SAM" id="MobiDB-lite"/>
    </source>
</evidence>
<dbReference type="EMBL" id="JAUUTY010000001">
    <property type="protein sequence ID" value="KAK1693301.1"/>
    <property type="molecule type" value="Genomic_DNA"/>
</dbReference>
<evidence type="ECO:0000256" key="1">
    <source>
        <dbReference type="PROSITE-ProRule" id="PRU00047"/>
    </source>
</evidence>
<comment type="caution">
    <text evidence="4">The sequence shown here is derived from an EMBL/GenBank/DDBJ whole genome shotgun (WGS) entry which is preliminary data.</text>
</comment>
<gene>
    <name evidence="4" type="ORF">QYE76_009998</name>
</gene>
<dbReference type="PANTHER" id="PTHR33087:SF31">
    <property type="entry name" value="OS06G0482850 PROTEIN"/>
    <property type="match status" value="1"/>
</dbReference>
<dbReference type="SMART" id="SM00343">
    <property type="entry name" value="ZnF_C2HC"/>
    <property type="match status" value="2"/>
</dbReference>
<evidence type="ECO:0000313" key="5">
    <source>
        <dbReference type="Proteomes" id="UP001231189"/>
    </source>
</evidence>
<feature type="compositionally biased region" description="Low complexity" evidence="2">
    <location>
        <begin position="591"/>
        <end position="601"/>
    </location>
</feature>
<dbReference type="Proteomes" id="UP001231189">
    <property type="component" value="Unassembled WGS sequence"/>
</dbReference>
<dbReference type="Gene3D" id="4.10.60.10">
    <property type="entry name" value="Zinc finger, CCHC-type"/>
    <property type="match status" value="1"/>
</dbReference>
<accession>A0AAD8X1Q3</accession>
<dbReference type="PROSITE" id="PS50158">
    <property type="entry name" value="ZF_CCHC"/>
    <property type="match status" value="1"/>
</dbReference>
<feature type="region of interest" description="Disordered" evidence="2">
    <location>
        <begin position="97"/>
        <end position="120"/>
    </location>
</feature>
<protein>
    <recommendedName>
        <fullName evidence="3">CCHC-type domain-containing protein</fullName>
    </recommendedName>
</protein>
<feature type="compositionally biased region" description="Basic and acidic residues" evidence="2">
    <location>
        <begin position="350"/>
        <end position="371"/>
    </location>
</feature>
<proteinExistence type="predicted"/>
<keyword evidence="5" id="KW-1185">Reference proteome</keyword>
<dbReference type="PANTHER" id="PTHR33087">
    <property type="entry name" value="OS07G0539200 PROTEIN"/>
    <property type="match status" value="1"/>
</dbReference>
<dbReference type="AlphaFoldDB" id="A0AAD8X1Q3"/>
<dbReference type="GO" id="GO:0008270">
    <property type="term" value="F:zinc ion binding"/>
    <property type="evidence" value="ECO:0007669"/>
    <property type="project" value="UniProtKB-KW"/>
</dbReference>
<feature type="compositionally biased region" description="Low complexity" evidence="2">
    <location>
        <begin position="97"/>
        <end position="112"/>
    </location>
</feature>
<feature type="region of interest" description="Disordered" evidence="2">
    <location>
        <begin position="590"/>
        <end position="670"/>
    </location>
</feature>
<sequence>MSSPSSSSRRWADYTDDEEDEVPRRSYCEVLRSGTPPVESGSGAASSSIAQKGVASPAPTPGGVVCPVAAAVASGPWAVDEGVRRLASLAVLPARRASPPAARPPGARAGTARGHKRPRGQATLPAWTVRSGIPSNLAGACFNCTRTCHISAECTYETVCLRCGDEGHHARACPQNRRAGGDRREAQHRGSVVQEGQPAHQRQGVAEQPPPVSRERGSSSASEHVAHVEAAPGGSGVEPPPPPARYRIPARQRCVFDAQPLHQSTREESPPPVDAETARLPARLRLGVRGRSPPPPSLPPPPPPPPLVLETVGSSLRAARGKAVVHEEVAERRRPVQRDPGAARQGASDVEFRRARPRGEARGGQERRGHQAAESVFVARTAEVDGAEEALRYALVAFVAGSRAYIPLGEAGAALVARVPRAEDNFTVHRSGPGDFLFVCSSRRVHDEIMAGDAAHGRDFSLRFTPWNRQLQAMQCKLRFRVHFELTGVPAHAWNRTTATAVLSSNAWVECLGAAMANREDLDHFQVVSWTNNVSAFPKSKDLLVEEPGDRMEEDEGLVLPGSALIPLEKTMLRYSVTVRVVHAEDMIPAEDWSGDSSGGSSDEDGGDGGSGRRRSWEDEPGRRHGRRGSSRDERGRDRGHRDRRHASRSRRGDVLRRRPSDGSGWGGSRRVALNVAADVSPWPEVDDDDMERGSGMQKGGLRLEVARTLPVCMQGAGEDRWQPATDSSRCGDRCASSRSPRGKASCFSSDRTRRGDGGVGVCLTRGGDGLDPRDIRCGSPGAGPAEGLKAAKTAAPFLETSGLSTPGATRGLAAEEEWEEGECRSGFFVVNGSALPPLTGLAHSDQTDPPPNCQLSRSGIVHTPPLQSWTSPEVSVDPVEGGSPTSVLDYFQVSISPPDKELRGFHRPGVC</sequence>